<evidence type="ECO:0000313" key="1">
    <source>
        <dbReference type="EMBL" id="MBB5621171.1"/>
    </source>
</evidence>
<name>A0A7W9DJG4_9SPHI</name>
<dbReference type="EMBL" id="JACHCF010000004">
    <property type="protein sequence ID" value="MBB5621171.1"/>
    <property type="molecule type" value="Genomic_DNA"/>
</dbReference>
<comment type="caution">
    <text evidence="1">The sequence shown here is derived from an EMBL/GenBank/DDBJ whole genome shotgun (WGS) entry which is preliminary data.</text>
</comment>
<organism evidence="1 2">
    <name type="scientific">Pedobacter cryoconitis</name>
    <dbReference type="NCBI Taxonomy" id="188932"/>
    <lineage>
        <taxon>Bacteria</taxon>
        <taxon>Pseudomonadati</taxon>
        <taxon>Bacteroidota</taxon>
        <taxon>Sphingobacteriia</taxon>
        <taxon>Sphingobacteriales</taxon>
        <taxon>Sphingobacteriaceae</taxon>
        <taxon>Pedobacter</taxon>
    </lineage>
</organism>
<reference evidence="1 2" key="1">
    <citation type="submission" date="2020-08" db="EMBL/GenBank/DDBJ databases">
        <title>Genomic Encyclopedia of Type Strains, Phase IV (KMG-V): Genome sequencing to study the core and pangenomes of soil and plant-associated prokaryotes.</title>
        <authorList>
            <person name="Whitman W."/>
        </authorList>
    </citation>
    <scope>NUCLEOTIDE SEQUENCE [LARGE SCALE GENOMIC DNA]</scope>
    <source>
        <strain evidence="1 2">MP7CTX6</strain>
    </source>
</reference>
<sequence length="36" mass="4305">MLNQLFIFQYALQFSLSKYIKFDILAISYKAMNIDL</sequence>
<accession>A0A7W9DJG4</accession>
<proteinExistence type="predicted"/>
<dbReference type="AlphaFoldDB" id="A0A7W9DJG4"/>
<gene>
    <name evidence="1" type="ORF">HDE69_002224</name>
</gene>
<evidence type="ECO:0000313" key="2">
    <source>
        <dbReference type="Proteomes" id="UP000537718"/>
    </source>
</evidence>
<dbReference type="Proteomes" id="UP000537718">
    <property type="component" value="Unassembled WGS sequence"/>
</dbReference>
<protein>
    <submittedName>
        <fullName evidence="1">Uncharacterized protein</fullName>
    </submittedName>
</protein>